<dbReference type="STRING" id="1855383.SAMN05216548_102179"/>
<dbReference type="InterPro" id="IPR036388">
    <property type="entry name" value="WH-like_DNA-bd_sf"/>
</dbReference>
<dbReference type="InterPro" id="IPR000600">
    <property type="entry name" value="ROK"/>
</dbReference>
<dbReference type="InterPro" id="IPR036390">
    <property type="entry name" value="WH_DNA-bd_sf"/>
</dbReference>
<protein>
    <submittedName>
        <fullName evidence="1">Sugar kinase of the NBD/HSP70 family, may contain an N-terminal HTH domain</fullName>
    </submittedName>
</protein>
<accession>A0A1H9CKI7</accession>
<sequence length="416" mass="44646">MVRSTAGRGTNSVQLRRYNERLILQILRRAGEASKAELARACDLTHSAVAVIIDRLEEAGLVTETGRRQDGSRGQPAALYRLDPKGAFGIGVRLDRRAMETVLVDLAGTLIARRSHDHLLPGPQEALAIVASDVRELLALLNDDNRERLAGIGVAQPYNLGSWLAELELADQSLGVWDAVDFPTLLEAEIGLPVSGENDGTAAAIAELFWGLGRSIDDFLYLFIGAAIGGGIVLDGDCRRGATGNAGDIAVFAVTHSHLPSAPPRGAQRDILLTRASLNSLIRHLRFNDQEASSRWALEQRIREGQPAVSEWLDDCVEALASVIWPATLLLDFATVVIDSDVDGGMINELNHRLASSLMEQAPEGCRPPRLMHGTFGFNAGAMGAASLPMFFNFSPRASILTRGANAGARNHAAAD</sequence>
<gene>
    <name evidence="1" type="ORF">SAMN05216548_102179</name>
</gene>
<dbReference type="Proteomes" id="UP000199647">
    <property type="component" value="Unassembled WGS sequence"/>
</dbReference>
<name>A0A1H9CKI7_9HYPH</name>
<dbReference type="GO" id="GO:0006355">
    <property type="term" value="P:regulation of DNA-templated transcription"/>
    <property type="evidence" value="ECO:0007669"/>
    <property type="project" value="UniProtKB-ARBA"/>
</dbReference>
<dbReference type="RefSeq" id="WP_238858150.1">
    <property type="nucleotide sequence ID" value="NZ_FOFG01000002.1"/>
</dbReference>
<dbReference type="InterPro" id="IPR043129">
    <property type="entry name" value="ATPase_NBD"/>
</dbReference>
<proteinExistence type="predicted"/>
<organism evidence="1 2">
    <name type="scientific">Faunimonas pinastri</name>
    <dbReference type="NCBI Taxonomy" id="1855383"/>
    <lineage>
        <taxon>Bacteria</taxon>
        <taxon>Pseudomonadati</taxon>
        <taxon>Pseudomonadota</taxon>
        <taxon>Alphaproteobacteria</taxon>
        <taxon>Hyphomicrobiales</taxon>
        <taxon>Afifellaceae</taxon>
        <taxon>Faunimonas</taxon>
    </lineage>
</organism>
<keyword evidence="2" id="KW-1185">Reference proteome</keyword>
<dbReference type="AlphaFoldDB" id="A0A1H9CKI7"/>
<dbReference type="Gene3D" id="3.30.420.40">
    <property type="match status" value="2"/>
</dbReference>
<evidence type="ECO:0000313" key="2">
    <source>
        <dbReference type="Proteomes" id="UP000199647"/>
    </source>
</evidence>
<keyword evidence="1" id="KW-0808">Transferase</keyword>
<dbReference type="PANTHER" id="PTHR18964">
    <property type="entry name" value="ROK (REPRESSOR, ORF, KINASE) FAMILY"/>
    <property type="match status" value="1"/>
</dbReference>
<dbReference type="CDD" id="cd00090">
    <property type="entry name" value="HTH_ARSR"/>
    <property type="match status" value="1"/>
</dbReference>
<dbReference type="GO" id="GO:0016301">
    <property type="term" value="F:kinase activity"/>
    <property type="evidence" value="ECO:0007669"/>
    <property type="project" value="UniProtKB-KW"/>
</dbReference>
<dbReference type="Pfam" id="PF13412">
    <property type="entry name" value="HTH_24"/>
    <property type="match status" value="1"/>
</dbReference>
<dbReference type="SUPFAM" id="SSF53067">
    <property type="entry name" value="Actin-like ATPase domain"/>
    <property type="match status" value="1"/>
</dbReference>
<evidence type="ECO:0000313" key="1">
    <source>
        <dbReference type="EMBL" id="SEQ01720.1"/>
    </source>
</evidence>
<dbReference type="Pfam" id="PF00480">
    <property type="entry name" value="ROK"/>
    <property type="match status" value="1"/>
</dbReference>
<dbReference type="EMBL" id="FOFG01000002">
    <property type="protein sequence ID" value="SEQ01720.1"/>
    <property type="molecule type" value="Genomic_DNA"/>
</dbReference>
<dbReference type="InterPro" id="IPR011991">
    <property type="entry name" value="ArsR-like_HTH"/>
</dbReference>
<dbReference type="PANTHER" id="PTHR18964:SF169">
    <property type="entry name" value="N-ACETYLMANNOSAMINE KINASE"/>
    <property type="match status" value="1"/>
</dbReference>
<dbReference type="SUPFAM" id="SSF46785">
    <property type="entry name" value="Winged helix' DNA-binding domain"/>
    <property type="match status" value="1"/>
</dbReference>
<dbReference type="Gene3D" id="1.10.10.10">
    <property type="entry name" value="Winged helix-like DNA-binding domain superfamily/Winged helix DNA-binding domain"/>
    <property type="match status" value="1"/>
</dbReference>
<reference evidence="1 2" key="1">
    <citation type="submission" date="2016-10" db="EMBL/GenBank/DDBJ databases">
        <authorList>
            <person name="de Groot N.N."/>
        </authorList>
    </citation>
    <scope>NUCLEOTIDE SEQUENCE [LARGE SCALE GENOMIC DNA]</scope>
    <source>
        <strain evidence="1 2">A52C2</strain>
    </source>
</reference>
<keyword evidence="1" id="KW-0418">Kinase</keyword>